<dbReference type="RefSeq" id="WP_111388132.1">
    <property type="nucleotide sequence ID" value="NZ_NPEW01000292.1"/>
</dbReference>
<dbReference type="SUPFAM" id="SSF143744">
    <property type="entry name" value="GlcG-like"/>
    <property type="match status" value="1"/>
</dbReference>
<name>A0A327JYS8_9BRAD</name>
<organism evidence="2 3">
    <name type="scientific">Rhodoplanes serenus</name>
    <dbReference type="NCBI Taxonomy" id="200615"/>
    <lineage>
        <taxon>Bacteria</taxon>
        <taxon>Pseudomonadati</taxon>
        <taxon>Pseudomonadota</taxon>
        <taxon>Alphaproteobacteria</taxon>
        <taxon>Hyphomicrobiales</taxon>
        <taxon>Nitrobacteraceae</taxon>
        <taxon>Rhodoplanes</taxon>
    </lineage>
</organism>
<dbReference type="Pfam" id="PF03928">
    <property type="entry name" value="HbpS-like"/>
    <property type="match status" value="1"/>
</dbReference>
<reference evidence="2 3" key="1">
    <citation type="submission" date="2019-11" db="EMBL/GenBank/DDBJ databases">
        <title>Whole-genome sequence of Rhodoplanes serenus DSM 18633, type strain.</title>
        <authorList>
            <person name="Kyndt J.A."/>
            <person name="Meyer T.E."/>
        </authorList>
    </citation>
    <scope>NUCLEOTIDE SEQUENCE [LARGE SCALE GENOMIC DNA]</scope>
    <source>
        <strain evidence="2 3">DSM 18633</strain>
    </source>
</reference>
<comment type="caution">
    <text evidence="2">The sequence shown here is derived from an EMBL/GenBank/DDBJ whole genome shotgun (WGS) entry which is preliminary data.</text>
</comment>
<dbReference type="Gene3D" id="3.30.450.150">
    <property type="entry name" value="Haem-degrading domain"/>
    <property type="match status" value="1"/>
</dbReference>
<proteinExistence type="predicted"/>
<keyword evidence="1" id="KW-0732">Signal</keyword>
<dbReference type="PANTHER" id="PTHR34309:SF10">
    <property type="entry name" value="SLR1406 PROTEIN"/>
    <property type="match status" value="1"/>
</dbReference>
<accession>A0A327JYS8</accession>
<feature type="signal peptide" evidence="1">
    <location>
        <begin position="1"/>
        <end position="29"/>
    </location>
</feature>
<dbReference type="EMBL" id="WNKV01000003">
    <property type="protein sequence ID" value="MTW15606.1"/>
    <property type="molecule type" value="Genomic_DNA"/>
</dbReference>
<sequence length="180" mass="18027">MIRLLARSLHTALPLAALLIAAPPATDLAAAQTSGDQEALVTVRTMSPETALDLARAALAECRQRGYQVAVAVVDRAGVAQVVLRDRLAGPHTPATATGKAWTAVSFRTSTSDLVAATPPGSPQAGVRSVPGVIILGGGVPIEGGGSMVGAVGISGAPSGEADDACAKAGIEAVRDRLDF</sequence>
<dbReference type="AlphaFoldDB" id="A0A327JYS8"/>
<evidence type="ECO:0000313" key="2">
    <source>
        <dbReference type="EMBL" id="MTW15606.1"/>
    </source>
</evidence>
<evidence type="ECO:0000256" key="1">
    <source>
        <dbReference type="SAM" id="SignalP"/>
    </source>
</evidence>
<dbReference type="InterPro" id="IPR005624">
    <property type="entry name" value="PduO/GlcC-like"/>
</dbReference>
<dbReference type="Proteomes" id="UP000438991">
    <property type="component" value="Unassembled WGS sequence"/>
</dbReference>
<dbReference type="PANTHER" id="PTHR34309">
    <property type="entry name" value="SLR1406 PROTEIN"/>
    <property type="match status" value="1"/>
</dbReference>
<gene>
    <name evidence="2" type="ORF">GJ689_05220</name>
</gene>
<dbReference type="InterPro" id="IPR038084">
    <property type="entry name" value="PduO/GlcC-like_sf"/>
</dbReference>
<dbReference type="InterPro" id="IPR052517">
    <property type="entry name" value="GlcG_carb_metab_protein"/>
</dbReference>
<feature type="chain" id="PRO_5041070271" evidence="1">
    <location>
        <begin position="30"/>
        <end position="180"/>
    </location>
</feature>
<protein>
    <submittedName>
        <fullName evidence="2">Heme-binding protein</fullName>
    </submittedName>
</protein>
<evidence type="ECO:0000313" key="3">
    <source>
        <dbReference type="Proteomes" id="UP000438991"/>
    </source>
</evidence>